<organism evidence="2 3">
    <name type="scientific">Lentzea xinjiangensis</name>
    <dbReference type="NCBI Taxonomy" id="402600"/>
    <lineage>
        <taxon>Bacteria</taxon>
        <taxon>Bacillati</taxon>
        <taxon>Actinomycetota</taxon>
        <taxon>Actinomycetes</taxon>
        <taxon>Pseudonocardiales</taxon>
        <taxon>Pseudonocardiaceae</taxon>
        <taxon>Lentzea</taxon>
    </lineage>
</organism>
<dbReference type="RefSeq" id="WP_177221427.1">
    <property type="nucleotide sequence ID" value="NZ_FOFR01000016.1"/>
</dbReference>
<evidence type="ECO:0000313" key="3">
    <source>
        <dbReference type="Proteomes" id="UP000199352"/>
    </source>
</evidence>
<dbReference type="AlphaFoldDB" id="A0A1H9SGC3"/>
<proteinExistence type="predicted"/>
<feature type="region of interest" description="Disordered" evidence="1">
    <location>
        <begin position="1"/>
        <end position="25"/>
    </location>
</feature>
<evidence type="ECO:0000313" key="2">
    <source>
        <dbReference type="EMBL" id="SER83433.1"/>
    </source>
</evidence>
<evidence type="ECO:0000256" key="1">
    <source>
        <dbReference type="SAM" id="MobiDB-lite"/>
    </source>
</evidence>
<accession>A0A1H9SGC3</accession>
<keyword evidence="3" id="KW-1185">Reference proteome</keyword>
<dbReference type="EMBL" id="FOFR01000016">
    <property type="protein sequence ID" value="SER83433.1"/>
    <property type="molecule type" value="Genomic_DNA"/>
</dbReference>
<reference evidence="3" key="1">
    <citation type="submission" date="2016-10" db="EMBL/GenBank/DDBJ databases">
        <authorList>
            <person name="Varghese N."/>
            <person name="Submissions S."/>
        </authorList>
    </citation>
    <scope>NUCLEOTIDE SEQUENCE [LARGE SCALE GENOMIC DNA]</scope>
    <source>
        <strain evidence="3">CGMCC 4.3525</strain>
    </source>
</reference>
<name>A0A1H9SGC3_9PSEU</name>
<gene>
    <name evidence="2" type="ORF">SAMN05216188_11665</name>
</gene>
<dbReference type="STRING" id="402600.SAMN05216188_11665"/>
<feature type="compositionally biased region" description="Basic and acidic residues" evidence="1">
    <location>
        <begin position="1"/>
        <end position="18"/>
    </location>
</feature>
<sequence length="58" mass="6133">MESTGDEIRRRMVEHESPDPSGLVLTGATITGQLDLSDVVAKRPRVLVRPSATATASG</sequence>
<protein>
    <submittedName>
        <fullName evidence="2">Uncharacterized protein</fullName>
    </submittedName>
</protein>
<dbReference type="Proteomes" id="UP000199352">
    <property type="component" value="Unassembled WGS sequence"/>
</dbReference>